<evidence type="ECO:0000313" key="2">
    <source>
        <dbReference type="EMBL" id="RDB22001.1"/>
    </source>
</evidence>
<evidence type="ECO:0000256" key="1">
    <source>
        <dbReference type="SAM" id="MobiDB-lite"/>
    </source>
</evidence>
<keyword evidence="3" id="KW-1185">Reference proteome</keyword>
<sequence length="863" mass="101360">MGRHSFHVTFHLRRRDVKDRSYETEAFYTMVESRRQEAFSRSMYEQQKEYTQEEQAQWEPESLRVAEFDRCMGELSLTFDSNEERRIQSFKDTEKKLEKICRKSEKIREKMFLDAQTMREAAFRRVQGSWEGRSEWYRANRDEHVQLGRQARKEVCDRLEKDLLEQFHKLLQVQEESFLSAEHRRAETVAKLLDEEIKTKSNAGDELTHDNDIHIGTAEVEHNASRLPFLPWTPQPVILPHRDSSSSRSHSPTPSYDSSGSDSRRHSDGCNVPISVVLPEDIWSLNMVRREGSLDNMPFTQRVPCRSVSPDVSIHSEFPPSHSTVRIPIANSSVISEKYGSGSTRDNPAGNPTGATRRNTVSNRLLSFFATTFMNPTSFHSQAGDSPAGKKERENAANRKHLPADENLLEERFRSAQDERRQAFTFEEENRKRSFNEAEVARDRAESIRSEFFQQHDEAHETKFLVMMEMQEYQLEYRELHWNRQEDRRNQQCQSEQDHRSQTSDELLSCLRKQWEASDYLEAKLTAVAKHKIERQDKAQRQLLREARDGRADRFRQSQKCREEKLRRPWIPDDRGRIRGMMPPCVGASVLLPCAEVGGSHIHSAVQQLYPFLSPMMPLTSRQPWTRTSSGSRPLRSISPDSNSAVQLMSPVIGIDPRVILQATNLTEPLPVPGVGVQERLSLEQVYYDLRREHQAMFRRSQDQREKVLETRILKRRVIFQVSEARRLRSFEENQRERRRSSSEKEWKRELAFRVAQKARWRHFLDGERNREETFNAAERLRDTAFKVVQQKWGDLFHSTQQQLQDQCFESERCRLSDIEDWASNLLFEREREITAAYKSEEESRERDFQRLLERSESRGCKA</sequence>
<feature type="compositionally biased region" description="Basic and acidic residues" evidence="1">
    <location>
        <begin position="388"/>
        <end position="397"/>
    </location>
</feature>
<feature type="region of interest" description="Disordered" evidence="1">
    <location>
        <begin position="338"/>
        <end position="358"/>
    </location>
</feature>
<feature type="region of interest" description="Disordered" evidence="1">
    <location>
        <begin position="623"/>
        <end position="642"/>
    </location>
</feature>
<dbReference type="Proteomes" id="UP000076154">
    <property type="component" value="Unassembled WGS sequence"/>
</dbReference>
<dbReference type="EMBL" id="LUEZ02000053">
    <property type="protein sequence ID" value="RDB22001.1"/>
    <property type="molecule type" value="Genomic_DNA"/>
</dbReference>
<comment type="caution">
    <text evidence="2">The sequence shown here is derived from an EMBL/GenBank/DDBJ whole genome shotgun (WGS) entry which is preliminary data.</text>
</comment>
<evidence type="ECO:0000313" key="3">
    <source>
        <dbReference type="Proteomes" id="UP000076154"/>
    </source>
</evidence>
<feature type="compositionally biased region" description="Polar residues" evidence="1">
    <location>
        <begin position="623"/>
        <end position="632"/>
    </location>
</feature>
<feature type="compositionally biased region" description="Low complexity" evidence="1">
    <location>
        <begin position="246"/>
        <end position="261"/>
    </location>
</feature>
<gene>
    <name evidence="2" type="ORF">Hypma_010994</name>
</gene>
<reference evidence="2" key="1">
    <citation type="submission" date="2018-04" db="EMBL/GenBank/DDBJ databases">
        <title>Whole genome sequencing of Hypsizygus marmoreus.</title>
        <authorList>
            <person name="Choi I.-G."/>
            <person name="Min B."/>
            <person name="Kim J.-G."/>
            <person name="Kim S."/>
            <person name="Oh Y.-L."/>
            <person name="Kong W.-S."/>
            <person name="Park H."/>
            <person name="Jeong J."/>
            <person name="Song E.-S."/>
        </authorList>
    </citation>
    <scope>NUCLEOTIDE SEQUENCE [LARGE SCALE GENOMIC DNA]</scope>
    <source>
        <strain evidence="2">51987-8</strain>
    </source>
</reference>
<organism evidence="2 3">
    <name type="scientific">Hypsizygus marmoreus</name>
    <name type="common">White beech mushroom</name>
    <name type="synonym">Agaricus marmoreus</name>
    <dbReference type="NCBI Taxonomy" id="39966"/>
    <lineage>
        <taxon>Eukaryota</taxon>
        <taxon>Fungi</taxon>
        <taxon>Dikarya</taxon>
        <taxon>Basidiomycota</taxon>
        <taxon>Agaricomycotina</taxon>
        <taxon>Agaricomycetes</taxon>
        <taxon>Agaricomycetidae</taxon>
        <taxon>Agaricales</taxon>
        <taxon>Tricholomatineae</taxon>
        <taxon>Lyophyllaceae</taxon>
        <taxon>Hypsizygus</taxon>
    </lineage>
</organism>
<protein>
    <submittedName>
        <fullName evidence="2">Uncharacterized protein</fullName>
    </submittedName>
</protein>
<name>A0A369JIJ2_HYPMA</name>
<dbReference type="AlphaFoldDB" id="A0A369JIJ2"/>
<feature type="region of interest" description="Disordered" evidence="1">
    <location>
        <begin position="238"/>
        <end position="271"/>
    </location>
</feature>
<accession>A0A369JIJ2</accession>
<dbReference type="OrthoDB" id="3067839at2759"/>
<proteinExistence type="predicted"/>
<dbReference type="InParanoid" id="A0A369JIJ2"/>
<feature type="region of interest" description="Disordered" evidence="1">
    <location>
        <begin position="377"/>
        <end position="407"/>
    </location>
</feature>